<gene>
    <name evidence="1" type="ORF">HKW66_Vig0070910</name>
</gene>
<protein>
    <submittedName>
        <fullName evidence="1">Isoleucine N-monooxygenase</fullName>
    </submittedName>
</protein>
<sequence length="115" mass="13296">MKNEILSKTNRNHEAALMVIILFSFLRNKEADNIMFYVYNKCSNVNYGGLVNVRDVSQHYSCNVTRNMIFNARYFGKGRLDGGSRSEEVEHANAIFTLLKRAYAFSASDYVPWLR</sequence>
<dbReference type="Proteomes" id="UP000743370">
    <property type="component" value="Unassembled WGS sequence"/>
</dbReference>
<proteinExistence type="predicted"/>
<evidence type="ECO:0000313" key="1">
    <source>
        <dbReference type="EMBL" id="KAG2395533.1"/>
    </source>
</evidence>
<dbReference type="AlphaFoldDB" id="A0A8T0KAK4"/>
<dbReference type="EMBL" id="JABFOF010000006">
    <property type="protein sequence ID" value="KAG2395533.1"/>
    <property type="molecule type" value="Genomic_DNA"/>
</dbReference>
<comment type="caution">
    <text evidence="1">The sequence shown here is derived from an EMBL/GenBank/DDBJ whole genome shotgun (WGS) entry which is preliminary data.</text>
</comment>
<accession>A0A8T0KAK4</accession>
<evidence type="ECO:0000313" key="2">
    <source>
        <dbReference type="Proteomes" id="UP000743370"/>
    </source>
</evidence>
<organism evidence="1 2">
    <name type="scientific">Phaseolus angularis</name>
    <name type="common">Azuki bean</name>
    <name type="synonym">Vigna angularis</name>
    <dbReference type="NCBI Taxonomy" id="3914"/>
    <lineage>
        <taxon>Eukaryota</taxon>
        <taxon>Viridiplantae</taxon>
        <taxon>Streptophyta</taxon>
        <taxon>Embryophyta</taxon>
        <taxon>Tracheophyta</taxon>
        <taxon>Spermatophyta</taxon>
        <taxon>Magnoliopsida</taxon>
        <taxon>eudicotyledons</taxon>
        <taxon>Gunneridae</taxon>
        <taxon>Pentapetalae</taxon>
        <taxon>rosids</taxon>
        <taxon>fabids</taxon>
        <taxon>Fabales</taxon>
        <taxon>Fabaceae</taxon>
        <taxon>Papilionoideae</taxon>
        <taxon>50 kb inversion clade</taxon>
        <taxon>NPAAA clade</taxon>
        <taxon>indigoferoid/millettioid clade</taxon>
        <taxon>Phaseoleae</taxon>
        <taxon>Vigna</taxon>
    </lineage>
</organism>
<name>A0A8T0KAK4_PHAAN</name>
<reference evidence="1 2" key="1">
    <citation type="submission" date="2020-05" db="EMBL/GenBank/DDBJ databases">
        <title>Vigna angularis (adzuki bean) Var. LongXiaoDou No. 4 denovo assembly.</title>
        <authorList>
            <person name="Xiang H."/>
        </authorList>
    </citation>
    <scope>NUCLEOTIDE SEQUENCE [LARGE SCALE GENOMIC DNA]</scope>
    <source>
        <tissue evidence="1">Leaf</tissue>
    </source>
</reference>